<dbReference type="InterPro" id="IPR046513">
    <property type="entry name" value="DUF6691"/>
</dbReference>
<keyword evidence="3" id="KW-1185">Reference proteome</keyword>
<accession>A0A7W6GGL6</accession>
<feature type="transmembrane region" description="Helical" evidence="1">
    <location>
        <begin position="117"/>
        <end position="134"/>
    </location>
</feature>
<reference evidence="2 3" key="1">
    <citation type="submission" date="2020-08" db="EMBL/GenBank/DDBJ databases">
        <title>Genomic Encyclopedia of Type Strains, Phase IV (KMG-IV): sequencing the most valuable type-strain genomes for metagenomic binning, comparative biology and taxonomic classification.</title>
        <authorList>
            <person name="Goeker M."/>
        </authorList>
    </citation>
    <scope>NUCLEOTIDE SEQUENCE [LARGE SCALE GENOMIC DNA]</scope>
    <source>
        <strain evidence="2 3">DSM 25481</strain>
    </source>
</reference>
<keyword evidence="1" id="KW-0472">Membrane</keyword>
<dbReference type="Pfam" id="PF20398">
    <property type="entry name" value="DUF6691"/>
    <property type="match status" value="1"/>
</dbReference>
<gene>
    <name evidence="2" type="ORF">GGR24_002873</name>
</gene>
<evidence type="ECO:0000313" key="3">
    <source>
        <dbReference type="Proteomes" id="UP000528964"/>
    </source>
</evidence>
<name>A0A7W6GGL6_9HYPH</name>
<evidence type="ECO:0000313" key="2">
    <source>
        <dbReference type="EMBL" id="MBB3974192.1"/>
    </source>
</evidence>
<dbReference type="EMBL" id="JACIDR010000005">
    <property type="protein sequence ID" value="MBB3974192.1"/>
    <property type="molecule type" value="Genomic_DNA"/>
</dbReference>
<organism evidence="2 3">
    <name type="scientific">Hansschlegelia beijingensis</name>
    <dbReference type="NCBI Taxonomy" id="1133344"/>
    <lineage>
        <taxon>Bacteria</taxon>
        <taxon>Pseudomonadati</taxon>
        <taxon>Pseudomonadota</taxon>
        <taxon>Alphaproteobacteria</taxon>
        <taxon>Hyphomicrobiales</taxon>
        <taxon>Methylopilaceae</taxon>
        <taxon>Hansschlegelia</taxon>
    </lineage>
</organism>
<feature type="transmembrane region" description="Helical" evidence="1">
    <location>
        <begin position="41"/>
        <end position="64"/>
    </location>
</feature>
<evidence type="ECO:0000256" key="1">
    <source>
        <dbReference type="SAM" id="Phobius"/>
    </source>
</evidence>
<keyword evidence="1" id="KW-0812">Transmembrane</keyword>
<dbReference type="RefSeq" id="WP_183396047.1">
    <property type="nucleotide sequence ID" value="NZ_JACIDR010000005.1"/>
</dbReference>
<comment type="caution">
    <text evidence="2">The sequence shown here is derived from an EMBL/GenBank/DDBJ whole genome shotgun (WGS) entry which is preliminary data.</text>
</comment>
<keyword evidence="1" id="KW-1133">Transmembrane helix</keyword>
<dbReference type="Proteomes" id="UP000528964">
    <property type="component" value="Unassembled WGS sequence"/>
</dbReference>
<sequence length="148" mass="15332">MARILSAFAIGLLFGFGLLASQMANPAKVLAFLDVFGAWDPSLAFVMGGAVIVSSLGYLAARRLGHAVLAPKLDIPSRRDIDPRLVAGAALFGLGWGLVGICPGPALTLLSILPREASIFVASMLVGMALFRLVPQSGVASTLREADA</sequence>
<dbReference type="AlphaFoldDB" id="A0A7W6GGL6"/>
<evidence type="ECO:0008006" key="4">
    <source>
        <dbReference type="Google" id="ProtNLM"/>
    </source>
</evidence>
<proteinExistence type="predicted"/>
<feature type="transmembrane region" description="Helical" evidence="1">
    <location>
        <begin position="85"/>
        <end position="111"/>
    </location>
</feature>
<protein>
    <recommendedName>
        <fullName evidence="4">YeeE/YedE family protein</fullName>
    </recommendedName>
</protein>